<proteinExistence type="predicted"/>
<evidence type="ECO:0000256" key="1">
    <source>
        <dbReference type="ARBA" id="ARBA00001966"/>
    </source>
</evidence>
<keyword evidence="9" id="KW-1185">Reference proteome</keyword>
<dbReference type="EMBL" id="CP009933">
    <property type="protein sequence ID" value="AKA69680.1"/>
    <property type="molecule type" value="Genomic_DNA"/>
</dbReference>
<evidence type="ECO:0000313" key="9">
    <source>
        <dbReference type="Proteomes" id="UP000033115"/>
    </source>
</evidence>
<dbReference type="InterPro" id="IPR017900">
    <property type="entry name" value="4Fe4S_Fe_S_CS"/>
</dbReference>
<dbReference type="PROSITE" id="PS00198">
    <property type="entry name" value="4FE4S_FER_1"/>
    <property type="match status" value="1"/>
</dbReference>
<dbReference type="InterPro" id="IPR011898">
    <property type="entry name" value="PorD_KorD"/>
</dbReference>
<dbReference type="Gene3D" id="3.30.70.20">
    <property type="match status" value="1"/>
</dbReference>
<evidence type="ECO:0000259" key="7">
    <source>
        <dbReference type="PROSITE" id="PS51379"/>
    </source>
</evidence>
<dbReference type="PANTHER" id="PTHR43724:SF1">
    <property type="entry name" value="PYRUVATE SYNTHASE SUBUNIT PORD"/>
    <property type="match status" value="1"/>
</dbReference>
<evidence type="ECO:0000256" key="4">
    <source>
        <dbReference type="ARBA" id="ARBA00022737"/>
    </source>
</evidence>
<dbReference type="Proteomes" id="UP000033115">
    <property type="component" value="Chromosome"/>
</dbReference>
<keyword evidence="3" id="KW-0479">Metal-binding</keyword>
<evidence type="ECO:0000256" key="3">
    <source>
        <dbReference type="ARBA" id="ARBA00022723"/>
    </source>
</evidence>
<keyword evidence="8" id="KW-0670">Pyruvate</keyword>
<dbReference type="Pfam" id="PF14697">
    <property type="entry name" value="Fer4_21"/>
    <property type="match status" value="1"/>
</dbReference>
<dbReference type="KEGG" id="csq:CSCA_2555"/>
<reference evidence="8 9" key="1">
    <citation type="journal article" date="2015" name="J. Biotechnol.">
        <title>Complete genome sequence of a malodorant-producing acetogen, Clostridium scatologenes ATCC 25775(T).</title>
        <authorList>
            <person name="Zhu Z."/>
            <person name="Guo T."/>
            <person name="Zheng H."/>
            <person name="Song T."/>
            <person name="Ouyang P."/>
            <person name="Xie J."/>
        </authorList>
    </citation>
    <scope>NUCLEOTIDE SEQUENCE [LARGE SCALE GENOMIC DNA]</scope>
    <source>
        <strain evidence="8 9">ATCC 25775</strain>
    </source>
</reference>
<dbReference type="SUPFAM" id="SSF54862">
    <property type="entry name" value="4Fe-4S ferredoxins"/>
    <property type="match status" value="1"/>
</dbReference>
<keyword evidence="6" id="KW-0411">Iron-sulfur</keyword>
<evidence type="ECO:0000256" key="6">
    <source>
        <dbReference type="ARBA" id="ARBA00023014"/>
    </source>
</evidence>
<dbReference type="GO" id="GO:0051539">
    <property type="term" value="F:4 iron, 4 sulfur cluster binding"/>
    <property type="evidence" value="ECO:0007669"/>
    <property type="project" value="UniProtKB-KW"/>
</dbReference>
<keyword evidence="4" id="KW-0677">Repeat</keyword>
<dbReference type="HOGENOM" id="CLU_139698_1_1_9"/>
<dbReference type="RefSeq" id="WP_029161715.1">
    <property type="nucleotide sequence ID" value="NZ_CP009933.1"/>
</dbReference>
<gene>
    <name evidence="8" type="ORF">CSCA_2555</name>
</gene>
<keyword evidence="5" id="KW-0408">Iron</keyword>
<feature type="domain" description="4Fe-4S ferredoxin-type" evidence="7">
    <location>
        <begin position="32"/>
        <end position="61"/>
    </location>
</feature>
<keyword evidence="2" id="KW-0004">4Fe-4S</keyword>
<evidence type="ECO:0000256" key="2">
    <source>
        <dbReference type="ARBA" id="ARBA00022485"/>
    </source>
</evidence>
<comment type="cofactor">
    <cofactor evidence="1">
        <name>[4Fe-4S] cluster</name>
        <dbReference type="ChEBI" id="CHEBI:49883"/>
    </cofactor>
</comment>
<evidence type="ECO:0000256" key="5">
    <source>
        <dbReference type="ARBA" id="ARBA00023004"/>
    </source>
</evidence>
<dbReference type="STRING" id="1548.CSCA_2555"/>
<feature type="domain" description="4Fe-4S ferredoxin-type" evidence="7">
    <location>
        <begin position="63"/>
        <end position="92"/>
    </location>
</feature>
<name>A0A0E3JZN2_CLOSL</name>
<dbReference type="GO" id="GO:0016625">
    <property type="term" value="F:oxidoreductase activity, acting on the aldehyde or oxo group of donors, iron-sulfur protein as acceptor"/>
    <property type="evidence" value="ECO:0007669"/>
    <property type="project" value="InterPro"/>
</dbReference>
<dbReference type="PROSITE" id="PS51379">
    <property type="entry name" value="4FE4S_FER_2"/>
    <property type="match status" value="2"/>
</dbReference>
<dbReference type="AlphaFoldDB" id="A0A0E3JZN2"/>
<evidence type="ECO:0000313" key="8">
    <source>
        <dbReference type="EMBL" id="AKA69680.1"/>
    </source>
</evidence>
<dbReference type="InterPro" id="IPR017896">
    <property type="entry name" value="4Fe4S_Fe-S-bd"/>
</dbReference>
<accession>A0A0E3JZN2</accession>
<protein>
    <submittedName>
        <fullName evidence="8">Pyruvate ferredoxin/flavodoxin oxidoreductase, delta subunit</fullName>
    </submittedName>
</protein>
<dbReference type="NCBIfam" id="TIGR02179">
    <property type="entry name" value="PorD_KorD"/>
    <property type="match status" value="1"/>
</dbReference>
<sequence length="97" mass="10737">MAVPYEKIPFAGTVPSPQKENEGMITGNWRTRRPILDADKCVECQTCWISCPDSSVNLMTKDHPINFNLKYCKGCGICAEVCPVGAISLVPELDFED</sequence>
<dbReference type="PANTHER" id="PTHR43724">
    <property type="entry name" value="PYRUVATE SYNTHASE SUBUNIT PORD"/>
    <property type="match status" value="1"/>
</dbReference>
<organism evidence="8 9">
    <name type="scientific">Clostridium scatologenes</name>
    <dbReference type="NCBI Taxonomy" id="1548"/>
    <lineage>
        <taxon>Bacteria</taxon>
        <taxon>Bacillati</taxon>
        <taxon>Bacillota</taxon>
        <taxon>Clostridia</taxon>
        <taxon>Eubacteriales</taxon>
        <taxon>Clostridiaceae</taxon>
        <taxon>Clostridium</taxon>
    </lineage>
</organism>
<dbReference type="GO" id="GO:0046872">
    <property type="term" value="F:metal ion binding"/>
    <property type="evidence" value="ECO:0007669"/>
    <property type="project" value="UniProtKB-KW"/>
</dbReference>